<proteinExistence type="predicted"/>
<sequence>MSYYDLPCDQCGHPNDINWDICHNKDCAETITAPFIIRLASIAAEQTALNDNYRLAKTQLGSKGKGNALMIFEDMIDRQASVTMTAPVDFVFDWFLRKKDAFLPYRKQVELKIREHATYVNAKKRSYVDSAIFADREMIFGAMTLDETGLTSYGPVIMILNTKFVRRNTGLLIENSFNFHDRIVEEHKWTVNDPLPAGNLCVWNERQKLAVIKCKEQIVSNDDSSRFSEYILKSTGDRKTDEFMEAYIDAEFYPAMVEKLKFPADLITDFETNPDLLEYKLQFEELGRKVIVESYAK</sequence>
<evidence type="ECO:0000313" key="2">
    <source>
        <dbReference type="Proteomes" id="UP001589828"/>
    </source>
</evidence>
<name>A0ABV6L1B4_9SPHI</name>
<gene>
    <name evidence="1" type="ORF">ACFFGT_04925</name>
</gene>
<protein>
    <submittedName>
        <fullName evidence="1">Uncharacterized protein</fullName>
    </submittedName>
</protein>
<keyword evidence="2" id="KW-1185">Reference proteome</keyword>
<dbReference type="Proteomes" id="UP001589828">
    <property type="component" value="Unassembled WGS sequence"/>
</dbReference>
<organism evidence="1 2">
    <name type="scientific">Mucilaginibacter angelicae</name>
    <dbReference type="NCBI Taxonomy" id="869718"/>
    <lineage>
        <taxon>Bacteria</taxon>
        <taxon>Pseudomonadati</taxon>
        <taxon>Bacteroidota</taxon>
        <taxon>Sphingobacteriia</taxon>
        <taxon>Sphingobacteriales</taxon>
        <taxon>Sphingobacteriaceae</taxon>
        <taxon>Mucilaginibacter</taxon>
    </lineage>
</organism>
<dbReference type="EMBL" id="JBHLTS010000015">
    <property type="protein sequence ID" value="MFC0513528.1"/>
    <property type="molecule type" value="Genomic_DNA"/>
</dbReference>
<comment type="caution">
    <text evidence="1">The sequence shown here is derived from an EMBL/GenBank/DDBJ whole genome shotgun (WGS) entry which is preliminary data.</text>
</comment>
<dbReference type="RefSeq" id="WP_377021392.1">
    <property type="nucleotide sequence ID" value="NZ_JBHLTS010000015.1"/>
</dbReference>
<evidence type="ECO:0000313" key="1">
    <source>
        <dbReference type="EMBL" id="MFC0513528.1"/>
    </source>
</evidence>
<reference evidence="1 2" key="1">
    <citation type="submission" date="2024-09" db="EMBL/GenBank/DDBJ databases">
        <authorList>
            <person name="Sun Q."/>
            <person name="Mori K."/>
        </authorList>
    </citation>
    <scope>NUCLEOTIDE SEQUENCE [LARGE SCALE GENOMIC DNA]</scope>
    <source>
        <strain evidence="1 2">NCAIM B.02415</strain>
    </source>
</reference>
<accession>A0ABV6L1B4</accession>